<dbReference type="RefSeq" id="WP_069193483.1">
    <property type="nucleotide sequence ID" value="NZ_RLII01000004.1"/>
</dbReference>
<feature type="binding site" evidence="4">
    <location>
        <begin position="113"/>
        <end position="114"/>
    </location>
    <ligand>
        <name>S-adenosyl-L-methionine</name>
        <dbReference type="ChEBI" id="CHEBI:59789"/>
    </ligand>
</feature>
<protein>
    <recommendedName>
        <fullName evidence="4">tRNA 5-hydroxyuridine methyltransferase</fullName>
        <ecNumber evidence="4">2.1.1.-</ecNumber>
    </recommendedName>
    <alternativeName>
        <fullName evidence="4">ho5U methyltransferase</fullName>
    </alternativeName>
</protein>
<dbReference type="Gene3D" id="3.40.50.150">
    <property type="entry name" value="Vaccinia Virus protein VP39"/>
    <property type="match status" value="1"/>
</dbReference>
<keyword evidence="2 4" id="KW-0808">Transferase</keyword>
<dbReference type="CDD" id="cd02440">
    <property type="entry name" value="AdoMet_MTases"/>
    <property type="match status" value="1"/>
</dbReference>
<keyword evidence="4" id="KW-0479">Metal-binding</keyword>
<feature type="binding site" evidence="4">
    <location>
        <position position="158"/>
    </location>
    <ligand>
        <name>Mg(2+)</name>
        <dbReference type="ChEBI" id="CHEBI:18420"/>
    </ligand>
</feature>
<dbReference type="EC" id="2.1.1.-" evidence="4"/>
<feature type="binding site" evidence="4">
    <location>
        <position position="85"/>
    </location>
    <ligand>
        <name>S-adenosyl-L-methionine</name>
        <dbReference type="ChEBI" id="CHEBI:59789"/>
    </ligand>
</feature>
<evidence type="ECO:0000256" key="4">
    <source>
        <dbReference type="HAMAP-Rule" id="MF_02217"/>
    </source>
</evidence>
<comment type="catalytic activity">
    <reaction evidence="4">
        <text>5-hydroxyuridine(34) in tRNA + S-adenosyl-L-methionine = 5-methoxyuridine(34) in tRNA + S-adenosyl-L-homocysteine + H(+)</text>
        <dbReference type="Rhea" id="RHEA:60524"/>
        <dbReference type="Rhea" id="RHEA-COMP:13381"/>
        <dbReference type="Rhea" id="RHEA-COMP:15591"/>
        <dbReference type="ChEBI" id="CHEBI:15378"/>
        <dbReference type="ChEBI" id="CHEBI:57856"/>
        <dbReference type="ChEBI" id="CHEBI:59789"/>
        <dbReference type="ChEBI" id="CHEBI:136877"/>
        <dbReference type="ChEBI" id="CHEBI:143860"/>
    </reaction>
</comment>
<dbReference type="InterPro" id="IPR050362">
    <property type="entry name" value="Cation-dep_OMT"/>
</dbReference>
<feature type="binding site" evidence="4">
    <location>
        <position position="37"/>
    </location>
    <ligand>
        <name>S-adenosyl-L-methionine</name>
        <dbReference type="ChEBI" id="CHEBI:59789"/>
    </ligand>
</feature>
<evidence type="ECO:0000313" key="6">
    <source>
        <dbReference type="Proteomes" id="UP000289166"/>
    </source>
</evidence>
<dbReference type="InterPro" id="IPR002935">
    <property type="entry name" value="SAM_O-MeTrfase"/>
</dbReference>
<dbReference type="PANTHER" id="PTHR10509">
    <property type="entry name" value="O-METHYLTRANSFERASE-RELATED"/>
    <property type="match status" value="1"/>
</dbReference>
<dbReference type="InterPro" id="IPR043675">
    <property type="entry name" value="TrmR_methyltr"/>
</dbReference>
<feature type="binding site" evidence="4">
    <location>
        <position position="157"/>
    </location>
    <ligand>
        <name>Mg(2+)</name>
        <dbReference type="ChEBI" id="CHEBI:18420"/>
    </ligand>
</feature>
<evidence type="ECO:0000256" key="3">
    <source>
        <dbReference type="ARBA" id="ARBA00022691"/>
    </source>
</evidence>
<keyword evidence="1 4" id="KW-0489">Methyltransferase</keyword>
<dbReference type="InterPro" id="IPR029063">
    <property type="entry name" value="SAM-dependent_MTases_sf"/>
</dbReference>
<keyword evidence="4" id="KW-0460">Magnesium</keyword>
<organism evidence="5 6">
    <name type="scientific">Acetivibrio mesophilus</name>
    <dbReference type="NCBI Taxonomy" id="2487273"/>
    <lineage>
        <taxon>Bacteria</taxon>
        <taxon>Bacillati</taxon>
        <taxon>Bacillota</taxon>
        <taxon>Clostridia</taxon>
        <taxon>Eubacteriales</taxon>
        <taxon>Oscillospiraceae</taxon>
        <taxon>Acetivibrio</taxon>
    </lineage>
</organism>
<accession>A0A4Q0I683</accession>
<dbReference type="GO" id="GO:0008757">
    <property type="term" value="F:S-adenosylmethionine-dependent methyltransferase activity"/>
    <property type="evidence" value="ECO:0007669"/>
    <property type="project" value="TreeGrafter"/>
</dbReference>
<gene>
    <name evidence="4" type="primary">trmR</name>
    <name evidence="5" type="ORF">EFD62_05840</name>
</gene>
<dbReference type="OrthoDB" id="9799672at2"/>
<comment type="similarity">
    <text evidence="4">Belongs to the class I-like SAM-binding methyltransferase superfamily. Cation-dependent O-methyltransferase family.</text>
</comment>
<dbReference type="HAMAP" id="MF_02217">
    <property type="entry name" value="TrmR_methyltr"/>
    <property type="match status" value="1"/>
</dbReference>
<feature type="binding site" evidence="4">
    <location>
        <position position="131"/>
    </location>
    <ligand>
        <name>S-adenosyl-L-methionine</name>
        <dbReference type="ChEBI" id="CHEBI:59789"/>
    </ligand>
</feature>
<evidence type="ECO:0000313" key="5">
    <source>
        <dbReference type="EMBL" id="RXE59830.1"/>
    </source>
</evidence>
<dbReference type="PANTHER" id="PTHR10509:SF14">
    <property type="entry name" value="CAFFEOYL-COA O-METHYLTRANSFERASE 3-RELATED"/>
    <property type="match status" value="1"/>
</dbReference>
<keyword evidence="6" id="KW-1185">Reference proteome</keyword>
<evidence type="ECO:0000256" key="2">
    <source>
        <dbReference type="ARBA" id="ARBA00022679"/>
    </source>
</evidence>
<keyword evidence="4" id="KW-0819">tRNA processing</keyword>
<comment type="function">
    <text evidence="4">Catalyzes the methylation of 5-hydroxyuridine (ho5U) to form 5-methoxyuridine (mo5U) at position 34 in tRNAs.</text>
</comment>
<dbReference type="GO" id="GO:0000287">
    <property type="term" value="F:magnesium ion binding"/>
    <property type="evidence" value="ECO:0007669"/>
    <property type="project" value="UniProtKB-UniRule"/>
</dbReference>
<sequence>MICYDYINDYIRKTIKKNDGLLSELEDFAKENHVPIVHPEVASLLKVIGLTLRPSRILEVGTAIGYSAILFSTVLEPGGRIDTIDRYELMLERARENIKKAGLQDVINIIEGDALDVLKCLEHEYDMVFLDAAKGQYPEFLPECLRLLRSGGLLISDNILYKGMIAKDELVVRRKKTIVKRLRDYLKTICSMDELETSILPIGDGVAISFKK</sequence>
<feature type="binding site" evidence="4">
    <location>
        <position position="67"/>
    </location>
    <ligand>
        <name>S-adenosyl-L-methionine</name>
        <dbReference type="ChEBI" id="CHEBI:59789"/>
    </ligand>
</feature>
<dbReference type="SUPFAM" id="SSF53335">
    <property type="entry name" value="S-adenosyl-L-methionine-dependent methyltransferases"/>
    <property type="match status" value="1"/>
</dbReference>
<dbReference type="Pfam" id="PF01596">
    <property type="entry name" value="Methyltransf_3"/>
    <property type="match status" value="1"/>
</dbReference>
<dbReference type="AlphaFoldDB" id="A0A4Q0I683"/>
<proteinExistence type="inferred from homology"/>
<name>A0A4Q0I683_9FIRM</name>
<reference evidence="6" key="1">
    <citation type="submission" date="2018-11" db="EMBL/GenBank/DDBJ databases">
        <title>Genome sequencing of a novel mesophilic and cellulolytic organism within the genus Hungateiclostridium.</title>
        <authorList>
            <person name="Rettenmaier R."/>
            <person name="Liebl W."/>
            <person name="Zverlov V."/>
        </authorList>
    </citation>
    <scope>NUCLEOTIDE SEQUENCE [LARGE SCALE GENOMIC DNA]</scope>
    <source>
        <strain evidence="6">N2K1</strain>
    </source>
</reference>
<dbReference type="GO" id="GO:0030488">
    <property type="term" value="P:tRNA methylation"/>
    <property type="evidence" value="ECO:0007669"/>
    <property type="project" value="UniProtKB-UniRule"/>
</dbReference>
<feature type="binding site" evidence="4">
    <location>
        <position position="131"/>
    </location>
    <ligand>
        <name>Mg(2+)</name>
        <dbReference type="ChEBI" id="CHEBI:18420"/>
    </ligand>
</feature>
<dbReference type="EMBL" id="RLII01000004">
    <property type="protein sequence ID" value="RXE59830.1"/>
    <property type="molecule type" value="Genomic_DNA"/>
</dbReference>
<dbReference type="GO" id="GO:0016300">
    <property type="term" value="F:tRNA (uridine) methyltransferase activity"/>
    <property type="evidence" value="ECO:0007669"/>
    <property type="project" value="UniProtKB-UniRule"/>
</dbReference>
<dbReference type="Proteomes" id="UP000289166">
    <property type="component" value="Unassembled WGS sequence"/>
</dbReference>
<keyword evidence="3 4" id="KW-0949">S-adenosyl-L-methionine</keyword>
<comment type="caution">
    <text evidence="5">The sequence shown here is derived from an EMBL/GenBank/DDBJ whole genome shotgun (WGS) entry which is preliminary data.</text>
</comment>
<evidence type="ECO:0000256" key="1">
    <source>
        <dbReference type="ARBA" id="ARBA00022603"/>
    </source>
</evidence>
<comment type="subunit">
    <text evidence="4">Homodimer.</text>
</comment>
<dbReference type="PROSITE" id="PS51682">
    <property type="entry name" value="SAM_OMT_I"/>
    <property type="match status" value="1"/>
</dbReference>
<dbReference type="GO" id="GO:0008171">
    <property type="term" value="F:O-methyltransferase activity"/>
    <property type="evidence" value="ECO:0007669"/>
    <property type="project" value="InterPro"/>
</dbReference>